<dbReference type="Pfam" id="PF16420">
    <property type="entry name" value="ATG7_N"/>
    <property type="match status" value="1"/>
</dbReference>
<dbReference type="InterPro" id="IPR032197">
    <property type="entry name" value="Atg7_N"/>
</dbReference>
<evidence type="ECO:0000256" key="2">
    <source>
        <dbReference type="ARBA" id="ARBA00017647"/>
    </source>
</evidence>
<dbReference type="Proteomes" id="UP000077202">
    <property type="component" value="Unassembled WGS sequence"/>
</dbReference>
<dbReference type="GO" id="GO:0000045">
    <property type="term" value="P:autophagosome assembly"/>
    <property type="evidence" value="ECO:0007669"/>
    <property type="project" value="TreeGrafter"/>
</dbReference>
<dbReference type="InterPro" id="IPR000594">
    <property type="entry name" value="ThiF_NAD_FAD-bd"/>
</dbReference>
<keyword evidence="14" id="KW-1185">Reference proteome</keyword>
<dbReference type="GO" id="GO:0034727">
    <property type="term" value="P:piecemeal microautophagy of the nucleus"/>
    <property type="evidence" value="ECO:0007669"/>
    <property type="project" value="TreeGrafter"/>
</dbReference>
<dbReference type="InterPro" id="IPR045886">
    <property type="entry name" value="ThiF/MoeB/HesA"/>
</dbReference>
<dbReference type="GO" id="GO:0032446">
    <property type="term" value="P:protein modification by small protein conjugation"/>
    <property type="evidence" value="ECO:0007669"/>
    <property type="project" value="TreeGrafter"/>
</dbReference>
<feature type="region of interest" description="Disordered" evidence="10">
    <location>
        <begin position="1"/>
        <end position="28"/>
    </location>
</feature>
<reference evidence="13" key="1">
    <citation type="submission" date="2016-03" db="EMBL/GenBank/DDBJ databases">
        <title>Mechanisms controlling the formation of the plant cell surface in tip-growing cells are functionally conserved among land plants.</title>
        <authorList>
            <person name="Honkanen S."/>
            <person name="Jones V.A."/>
            <person name="Morieri G."/>
            <person name="Champion C."/>
            <person name="Hetherington A.J."/>
            <person name="Kelly S."/>
            <person name="Saint-Marcoux D."/>
            <person name="Proust H."/>
            <person name="Prescott H."/>
            <person name="Dolan L."/>
        </authorList>
    </citation>
    <scope>NUCLEOTIDE SEQUENCE [LARGE SCALE GENOMIC DNA]</scope>
    <source>
        <tissue evidence="13">Whole gametophyte</tissue>
    </source>
</reference>
<dbReference type="GO" id="GO:0000407">
    <property type="term" value="C:phagophore assembly site"/>
    <property type="evidence" value="ECO:0007669"/>
    <property type="project" value="TreeGrafter"/>
</dbReference>
<sequence length="673" mass="73846">MGLTEPSDSEALTPSGHGPDEASEVRSSASSTLMFAPWQSAVDEGFWHRMASFKLETQRLDEHPVPVSGQDSVPPSPILTMFLNRFLVFLNRFFAPCSHPQIPSHLQLLEESLPPDPGGSSSTSHSAVIGNRNKCPAPGTLYNTNTLESFTGMDRPSLLKSAALQIWEDIHSGKAEEDSNVLNRFLLISFADLKKWSFLYWFAFPAIVLTPSATVSSCTPVSMAFSEEESTGIRGACSEWRSTETTASSPFFLLHFTSDGAVNARPIRDWKVANEEGGKVISAYYDPYNRTYPGWPLRNFLALAVVRWEVTELRVLCYREKRGFLDPELSLVVDVELPKIPGDLTNVFQNGKFKASYQKPWGIRHITFVDYGKVAMSNPCRQSLYNLEDCLNGGKPKAEAAVASLKRIGPVEARGLCMSIPMPGHSVGPAEVDSVLADCSRLKELVDEHDIVFLLTDTRESRWLPTLLCAAANKVAINAALGFDSFLVMRHGAGPAFLEPEISNSTEDEISAPTYDGRLGCYFCNDIVAPLDSTANRTLDQQCTVTRPGLAPLGAALAVEMAVSLLHHPRRIFAPAAQAVAITDATVEALGILPHQVRGFLAHYTQLVVTGAAFDKCTACSSIVVDEFKKRGMEFVLEVLNRPNYLEDLTGLTEMLAATQGLTLDWDDEDDEM</sequence>
<comment type="caution">
    <text evidence="13">The sequence shown here is derived from an EMBL/GenBank/DDBJ whole genome shotgun (WGS) entry which is preliminary data.</text>
</comment>
<dbReference type="GO" id="GO:0000422">
    <property type="term" value="P:autophagy of mitochondrion"/>
    <property type="evidence" value="ECO:0007669"/>
    <property type="project" value="TreeGrafter"/>
</dbReference>
<dbReference type="Gene3D" id="3.40.50.720">
    <property type="entry name" value="NAD(P)-binding Rossmann-like Domain"/>
    <property type="match status" value="1"/>
</dbReference>
<dbReference type="InterPro" id="IPR035985">
    <property type="entry name" value="Ubiquitin-activating_enz"/>
</dbReference>
<gene>
    <name evidence="13" type="ORF">AXG93_3384s1700</name>
</gene>
<evidence type="ECO:0000259" key="12">
    <source>
        <dbReference type="Pfam" id="PF16420"/>
    </source>
</evidence>
<evidence type="ECO:0000256" key="1">
    <source>
        <dbReference type="ARBA" id="ARBA00010931"/>
    </source>
</evidence>
<keyword evidence="4" id="KW-0813">Transport</keyword>
<proteinExistence type="inferred from homology"/>
<feature type="domain" description="THIF-type NAD/FAD binding fold" evidence="11">
    <location>
        <begin position="361"/>
        <end position="576"/>
    </location>
</feature>
<dbReference type="PANTHER" id="PTHR10953">
    <property type="entry name" value="UBIQUITIN-ACTIVATING ENZYME E1"/>
    <property type="match status" value="1"/>
</dbReference>
<organism evidence="13 14">
    <name type="scientific">Marchantia polymorpha subsp. ruderalis</name>
    <dbReference type="NCBI Taxonomy" id="1480154"/>
    <lineage>
        <taxon>Eukaryota</taxon>
        <taxon>Viridiplantae</taxon>
        <taxon>Streptophyta</taxon>
        <taxon>Embryophyta</taxon>
        <taxon>Marchantiophyta</taxon>
        <taxon>Marchantiopsida</taxon>
        <taxon>Marchantiidae</taxon>
        <taxon>Marchantiales</taxon>
        <taxon>Marchantiaceae</taxon>
        <taxon>Marchantia</taxon>
    </lineage>
</organism>
<evidence type="ECO:0000256" key="7">
    <source>
        <dbReference type="ARBA" id="ARBA00029897"/>
    </source>
</evidence>
<dbReference type="GO" id="GO:0019779">
    <property type="term" value="F:Atg8 activating enzyme activity"/>
    <property type="evidence" value="ECO:0007669"/>
    <property type="project" value="TreeGrafter"/>
</dbReference>
<evidence type="ECO:0000256" key="8">
    <source>
        <dbReference type="ARBA" id="ARBA00030242"/>
    </source>
</evidence>
<evidence type="ECO:0000256" key="10">
    <source>
        <dbReference type="SAM" id="MobiDB-lite"/>
    </source>
</evidence>
<dbReference type="GO" id="GO:0015031">
    <property type="term" value="P:protein transport"/>
    <property type="evidence" value="ECO:0007669"/>
    <property type="project" value="UniProtKB-KW"/>
</dbReference>
<accession>A0A176WHR8</accession>
<keyword evidence="5" id="KW-0653">Protein transport</keyword>
<feature type="domain" description="Ubiquitin-like modifier-activating enzyme Atg7 N-terminal" evidence="12">
    <location>
        <begin position="33"/>
        <end position="340"/>
    </location>
</feature>
<evidence type="ECO:0000256" key="6">
    <source>
        <dbReference type="ARBA" id="ARBA00023006"/>
    </source>
</evidence>
<comment type="similarity">
    <text evidence="1">Belongs to the ATG7 family.</text>
</comment>
<evidence type="ECO:0000256" key="3">
    <source>
        <dbReference type="ARBA" id="ARBA00018730"/>
    </source>
</evidence>
<dbReference type="GO" id="GO:0019778">
    <property type="term" value="F:Atg12 activating enzyme activity"/>
    <property type="evidence" value="ECO:0007669"/>
    <property type="project" value="TreeGrafter"/>
</dbReference>
<dbReference type="InterPro" id="IPR042523">
    <property type="entry name" value="Atg7_N_2"/>
</dbReference>
<evidence type="ECO:0000313" key="13">
    <source>
        <dbReference type="EMBL" id="OAE31696.1"/>
    </source>
</evidence>
<evidence type="ECO:0000259" key="11">
    <source>
        <dbReference type="Pfam" id="PF00899"/>
    </source>
</evidence>
<dbReference type="FunFam" id="3.40.140.70:FF:000001">
    <property type="entry name" value="Ubiquitin-like modifier-activating enzyme atg7"/>
    <property type="match status" value="1"/>
</dbReference>
<keyword evidence="6" id="KW-0072">Autophagy</keyword>
<dbReference type="Gene3D" id="3.40.140.70">
    <property type="entry name" value="Ubiquitin-like modifier-activating enzyme ATG7 N-terminal domain"/>
    <property type="match status" value="1"/>
</dbReference>
<dbReference type="GO" id="GO:0006995">
    <property type="term" value="P:cellular response to nitrogen starvation"/>
    <property type="evidence" value="ECO:0007669"/>
    <property type="project" value="TreeGrafter"/>
</dbReference>
<dbReference type="EMBL" id="LVLJ01000986">
    <property type="protein sequence ID" value="OAE31696.1"/>
    <property type="molecule type" value="Genomic_DNA"/>
</dbReference>
<evidence type="ECO:0000256" key="4">
    <source>
        <dbReference type="ARBA" id="ARBA00022448"/>
    </source>
</evidence>
<dbReference type="PANTHER" id="PTHR10953:SF3">
    <property type="entry name" value="UBIQUITIN-LIKE MODIFIER-ACTIVATING ENZYME ATG7"/>
    <property type="match status" value="1"/>
</dbReference>
<evidence type="ECO:0000256" key="5">
    <source>
        <dbReference type="ARBA" id="ARBA00022927"/>
    </source>
</evidence>
<evidence type="ECO:0000256" key="9">
    <source>
        <dbReference type="ARBA" id="ARBA00032823"/>
    </source>
</evidence>
<evidence type="ECO:0000313" key="14">
    <source>
        <dbReference type="Proteomes" id="UP000077202"/>
    </source>
</evidence>
<dbReference type="AlphaFoldDB" id="A0A176WHR8"/>
<dbReference type="InterPro" id="IPR042522">
    <property type="entry name" value="Atg7_N_1"/>
</dbReference>
<dbReference type="Pfam" id="PF00899">
    <property type="entry name" value="ThiF"/>
    <property type="match status" value="1"/>
</dbReference>
<protein>
    <recommendedName>
        <fullName evidence="2">Ubiquitin-like modifier-activating enzyme ATG7</fullName>
    </recommendedName>
    <alternativeName>
        <fullName evidence="7 9">ATG12-activating enzyme E1 ATG7</fullName>
    </alternativeName>
    <alternativeName>
        <fullName evidence="8">Autophagy-related protein 7</fullName>
    </alternativeName>
    <alternativeName>
        <fullName evidence="3">Ubiquitin-like modifier-activating enzyme atg7</fullName>
    </alternativeName>
</protein>
<dbReference type="SUPFAM" id="SSF69572">
    <property type="entry name" value="Activating enzymes of the ubiquitin-like proteins"/>
    <property type="match status" value="1"/>
</dbReference>
<dbReference type="Gene3D" id="3.40.140.100">
    <property type="entry name" value="Ubiquitin-like modifier-activating enzyme ATG7 C-terminal domain"/>
    <property type="match status" value="1"/>
</dbReference>
<name>A0A176WHR8_MARPO</name>